<dbReference type="Pfam" id="PF07332">
    <property type="entry name" value="Phage_holin_3_6"/>
    <property type="match status" value="1"/>
</dbReference>
<gene>
    <name evidence="2" type="ORF">D1D85_23805</name>
</gene>
<evidence type="ECO:0008006" key="3">
    <source>
        <dbReference type="Google" id="ProtNLM"/>
    </source>
</evidence>
<sequence>MHPVGKQLYRTKQKDAVLRKINRPGPGPSRGLADNIRRIFSALTGTLHTRLELVAIELEEEKSRITSLLIMAGLTLIFTAFGVISLLVFILLSASPEHRLMILGGASAVFFVLALASGIFVRQRTVRRRILPETRRQLSKDFSLLKEEGS</sequence>
<name>A0A5T6J8B5_SALER</name>
<reference evidence="2" key="1">
    <citation type="submission" date="2018-08" db="EMBL/GenBank/DDBJ databases">
        <authorList>
            <consortium name="PulseNet: The National Subtyping Network for Foodborne Disease Surveillance"/>
            <person name="Tarr C.L."/>
            <person name="Trees E."/>
            <person name="Katz L.S."/>
            <person name="Carleton-Romer H.A."/>
            <person name="Stroika S."/>
            <person name="Kucerova Z."/>
            <person name="Roache K.F."/>
            <person name="Sabol A.L."/>
            <person name="Besser J."/>
            <person name="Gerner-Smidt P."/>
        </authorList>
    </citation>
    <scope>NUCLEOTIDE SEQUENCE</scope>
    <source>
        <strain evidence="2">PNUSAS051244</strain>
    </source>
</reference>
<keyword evidence="1" id="KW-0812">Transmembrane</keyword>
<evidence type="ECO:0000256" key="1">
    <source>
        <dbReference type="SAM" id="Phobius"/>
    </source>
</evidence>
<evidence type="ECO:0000313" key="2">
    <source>
        <dbReference type="EMBL" id="EBM5456604.1"/>
    </source>
</evidence>
<feature type="transmembrane region" description="Helical" evidence="1">
    <location>
        <begin position="68"/>
        <end position="94"/>
    </location>
</feature>
<organism evidence="2">
    <name type="scientific">Salmonella enterica</name>
    <name type="common">Salmonella choleraesuis</name>
    <dbReference type="NCBI Taxonomy" id="28901"/>
    <lineage>
        <taxon>Bacteria</taxon>
        <taxon>Pseudomonadati</taxon>
        <taxon>Pseudomonadota</taxon>
        <taxon>Gammaproteobacteria</taxon>
        <taxon>Enterobacterales</taxon>
        <taxon>Enterobacteriaceae</taxon>
        <taxon>Salmonella</taxon>
    </lineage>
</organism>
<keyword evidence="1" id="KW-0472">Membrane</keyword>
<proteinExistence type="predicted"/>
<dbReference type="EMBL" id="AAGCYI010000060">
    <property type="protein sequence ID" value="EBM5456604.1"/>
    <property type="molecule type" value="Genomic_DNA"/>
</dbReference>
<dbReference type="AlphaFoldDB" id="A0A5T6J8B5"/>
<keyword evidence="1" id="KW-1133">Transmembrane helix</keyword>
<feature type="transmembrane region" description="Helical" evidence="1">
    <location>
        <begin position="100"/>
        <end position="121"/>
    </location>
</feature>
<accession>A0A5T6J8B5</accession>
<protein>
    <recommendedName>
        <fullName evidence="3">Inner membrane protein YqjE</fullName>
    </recommendedName>
</protein>
<comment type="caution">
    <text evidence="2">The sequence shown here is derived from an EMBL/GenBank/DDBJ whole genome shotgun (WGS) entry which is preliminary data.</text>
</comment>
<dbReference type="InterPro" id="IPR009937">
    <property type="entry name" value="Phage_holin_3_6"/>
</dbReference>